<organism evidence="1 4">
    <name type="scientific">Rhizobium loti</name>
    <name type="common">Mesorhizobium loti</name>
    <dbReference type="NCBI Taxonomy" id="381"/>
    <lineage>
        <taxon>Bacteria</taxon>
        <taxon>Pseudomonadati</taxon>
        <taxon>Pseudomonadota</taxon>
        <taxon>Alphaproteobacteria</taxon>
        <taxon>Hyphomicrobiales</taxon>
        <taxon>Phyllobacteriaceae</taxon>
        <taxon>Mesorhizobium</taxon>
    </lineage>
</organism>
<name>A0A1A5HN86_RHILI</name>
<dbReference type="AlphaFoldDB" id="A0A1A5HN86"/>
<proteinExistence type="predicted"/>
<dbReference type="Proteomes" id="UP000093748">
    <property type="component" value="Unassembled WGS sequence"/>
</dbReference>
<protein>
    <submittedName>
        <fullName evidence="1">Uncharacterized protein</fullName>
    </submittedName>
</protein>
<accession>A0A1A5HN86</accession>
<sequence>MQRDKVHHVYTVDRVARDLGVSEELIQDLTLGLEPEDGVIWVYGAIDDDGILAFTDEGIEEVKLLLEEYHRVSLSKA</sequence>
<reference evidence="4" key="2">
    <citation type="submission" date="2016-06" db="EMBL/GenBank/DDBJ databases">
        <title>NZP2037 Pacbio-Illumina hybrid assembly.</title>
        <authorList>
            <person name="Ramsay J.P."/>
        </authorList>
    </citation>
    <scope>NUCLEOTIDE SEQUENCE [LARGE SCALE GENOMIC DNA]</scope>
    <source>
        <strain evidence="4">R7ANS::ICEMlSym2042</strain>
    </source>
</reference>
<evidence type="ECO:0000313" key="3">
    <source>
        <dbReference type="Proteomes" id="UP000093737"/>
    </source>
</evidence>
<reference evidence="2 3" key="1">
    <citation type="submission" date="2016-05" db="EMBL/GenBank/DDBJ databases">
        <authorList>
            <person name="Ramsay J.P."/>
        </authorList>
    </citation>
    <scope>NUCLEOTIDE SEQUENCE [LARGE SCALE GENOMIC DNA]</scope>
    <source>
        <strain evidence="2 3">NZP2042</strain>
    </source>
</reference>
<evidence type="ECO:0000313" key="2">
    <source>
        <dbReference type="EMBL" id="OBQ57707.1"/>
    </source>
</evidence>
<dbReference type="EMBL" id="LYTK01000025">
    <property type="protein sequence ID" value="OBQ57707.1"/>
    <property type="molecule type" value="Genomic_DNA"/>
</dbReference>
<evidence type="ECO:0000313" key="1">
    <source>
        <dbReference type="EMBL" id="OBP68185.1"/>
    </source>
</evidence>
<gene>
    <name evidence="2" type="ORF">A8145_27035</name>
    <name evidence="1" type="ORF">BAE39_26875</name>
</gene>
<reference evidence="1" key="3">
    <citation type="submission" date="2016-06" db="EMBL/GenBank/DDBJ databases">
        <authorList>
            <person name="Kjaerup R.B."/>
            <person name="Dalgaard T.S."/>
            <person name="Juul-Madsen H.R."/>
        </authorList>
    </citation>
    <scope>NUCLEOTIDE SEQUENCE</scope>
    <source>
        <strain evidence="1">R7ANS::ICEMlSym2042</strain>
    </source>
</reference>
<dbReference type="Proteomes" id="UP000093737">
    <property type="component" value="Unassembled WGS sequence"/>
</dbReference>
<evidence type="ECO:0000313" key="4">
    <source>
        <dbReference type="Proteomes" id="UP000093748"/>
    </source>
</evidence>
<dbReference type="RefSeq" id="WP_065005782.1">
    <property type="nucleotide sequence ID" value="NZ_CP033334.1"/>
</dbReference>
<dbReference type="EMBL" id="LZTJ01000036">
    <property type="protein sequence ID" value="OBP68185.1"/>
    <property type="molecule type" value="Genomic_DNA"/>
</dbReference>
<comment type="caution">
    <text evidence="1">The sequence shown here is derived from an EMBL/GenBank/DDBJ whole genome shotgun (WGS) entry which is preliminary data.</text>
</comment>